<reference evidence="2 3" key="1">
    <citation type="submission" date="2021-02" db="EMBL/GenBank/DDBJ databases">
        <title>Complete Genome Sequence of Arcanobacterium phocisimile strain DSM 26142T from a harbour seal.</title>
        <authorList>
            <person name="Borowiak M."/>
            <person name="Alssahen M."/>
            <person name="Malorny B."/>
            <person name="Laemmler C."/>
            <person name="Siebert U."/>
            <person name="Ploetz M."/>
            <person name="Abdulmawjood A."/>
        </authorList>
    </citation>
    <scope>NUCLEOTIDE SEQUENCE [LARGE SCALE GENOMIC DNA]</scope>
    <source>
        <strain evidence="2 3">DSM 26142</strain>
    </source>
</reference>
<organism evidence="2 3">
    <name type="scientific">Arcanobacterium phocisimile</name>
    <dbReference type="NCBI Taxonomy" id="1302235"/>
    <lineage>
        <taxon>Bacteria</taxon>
        <taxon>Bacillati</taxon>
        <taxon>Actinomycetota</taxon>
        <taxon>Actinomycetes</taxon>
        <taxon>Actinomycetales</taxon>
        <taxon>Actinomycetaceae</taxon>
        <taxon>Arcanobacterium</taxon>
    </lineage>
</organism>
<protein>
    <submittedName>
        <fullName evidence="2">Uncharacterized protein</fullName>
    </submittedName>
</protein>
<dbReference type="Proteomes" id="UP000602653">
    <property type="component" value="Chromosome"/>
</dbReference>
<evidence type="ECO:0000256" key="1">
    <source>
        <dbReference type="SAM" id="Phobius"/>
    </source>
</evidence>
<evidence type="ECO:0000313" key="2">
    <source>
        <dbReference type="EMBL" id="QRV02395.1"/>
    </source>
</evidence>
<keyword evidence="1" id="KW-1133">Transmembrane helix</keyword>
<evidence type="ECO:0000313" key="3">
    <source>
        <dbReference type="Proteomes" id="UP000602653"/>
    </source>
</evidence>
<gene>
    <name evidence="2" type="ORF">JTE88_01145</name>
</gene>
<keyword evidence="3" id="KW-1185">Reference proteome</keyword>
<dbReference type="EMBL" id="CP070228">
    <property type="protein sequence ID" value="QRV02395.1"/>
    <property type="molecule type" value="Genomic_DNA"/>
</dbReference>
<keyword evidence="1" id="KW-0812">Transmembrane</keyword>
<proteinExistence type="predicted"/>
<feature type="transmembrane region" description="Helical" evidence="1">
    <location>
        <begin position="12"/>
        <end position="35"/>
    </location>
</feature>
<keyword evidence="1" id="KW-0472">Membrane</keyword>
<name>A0ABX7IHS5_9ACTO</name>
<sequence length="162" mass="17977">MSTSASSTTSFFVHRLPVFLVVFLMIVAVAGFGIWRWGQNLNYWGTPKELSALLAEDVASPTSFGLEPTEYWQTPPAGFLGKSRPYEVRYIVEDTDGKALVTLQKAALADGWMVDSSCPDSLLWCANKRNSDSPTKRLTISPGEDISTIENRFPIVVSLTYY</sequence>
<accession>A0ABX7IHS5</accession>
<dbReference type="RefSeq" id="WP_204424828.1">
    <property type="nucleotide sequence ID" value="NZ_CP070228.1"/>
</dbReference>